<evidence type="ECO:0000259" key="1">
    <source>
        <dbReference type="Pfam" id="PF10543"/>
    </source>
</evidence>
<gene>
    <name evidence="2" type="ORF">SAMN04489723_104340</name>
</gene>
<name>A0A1I0YHY8_9BACT</name>
<dbReference type="OrthoDB" id="9816206at2"/>
<organism evidence="2 3">
    <name type="scientific">Algoriphagus aquimarinus</name>
    <dbReference type="NCBI Taxonomy" id="237018"/>
    <lineage>
        <taxon>Bacteria</taxon>
        <taxon>Pseudomonadati</taxon>
        <taxon>Bacteroidota</taxon>
        <taxon>Cytophagia</taxon>
        <taxon>Cytophagales</taxon>
        <taxon>Cyclobacteriaceae</taxon>
        <taxon>Algoriphagus</taxon>
    </lineage>
</organism>
<dbReference type="Proteomes" id="UP000198790">
    <property type="component" value="Unassembled WGS sequence"/>
</dbReference>
<dbReference type="STRING" id="237018.SAMN04489723_104340"/>
<evidence type="ECO:0000313" key="2">
    <source>
        <dbReference type="EMBL" id="SFB12772.1"/>
    </source>
</evidence>
<dbReference type="RefSeq" id="WP_092895918.1">
    <property type="nucleotide sequence ID" value="NZ_FOKK01000004.1"/>
</dbReference>
<reference evidence="2 3" key="1">
    <citation type="submission" date="2016-10" db="EMBL/GenBank/DDBJ databases">
        <authorList>
            <person name="de Groot N.N."/>
        </authorList>
    </citation>
    <scope>NUCLEOTIDE SEQUENCE [LARGE SCALE GENOMIC DNA]</scope>
    <source>
        <strain evidence="2 3">DSM 23399</strain>
    </source>
</reference>
<proteinExistence type="predicted"/>
<dbReference type="Pfam" id="PF10543">
    <property type="entry name" value="ORF6N"/>
    <property type="match status" value="1"/>
</dbReference>
<sequence>MTNNNLIKANFEDWVLTIQGVQVMIDRDIAAAYNVETKALNQAVKRNLERFPKEFRFQLTEEEKSKLVTNCDRLNNLKHSTSLPFVFTEQGVAMLSAVLRSQTAVQVSIQLMNAFVEMRKVITSNGGILQRMDLLELKQIDNPSQTAQLMLPGLMIKESH</sequence>
<feature type="domain" description="KilA-N DNA-binding" evidence="1">
    <location>
        <begin position="15"/>
        <end position="98"/>
    </location>
</feature>
<evidence type="ECO:0000313" key="3">
    <source>
        <dbReference type="Proteomes" id="UP000198790"/>
    </source>
</evidence>
<dbReference type="InterPro" id="IPR018873">
    <property type="entry name" value="KilA-N_DNA-bd_domain"/>
</dbReference>
<dbReference type="AlphaFoldDB" id="A0A1I0YHY8"/>
<dbReference type="EMBL" id="FOKK01000004">
    <property type="protein sequence ID" value="SFB12772.1"/>
    <property type="molecule type" value="Genomic_DNA"/>
</dbReference>
<protein>
    <submittedName>
        <fullName evidence="2">ORF6N domain-containing protein</fullName>
    </submittedName>
</protein>
<accession>A0A1I0YHY8</accession>
<keyword evidence="3" id="KW-1185">Reference proteome</keyword>